<dbReference type="OrthoDB" id="9810101at2"/>
<dbReference type="InterPro" id="IPR006379">
    <property type="entry name" value="HAD-SF_hydro_IIB"/>
</dbReference>
<dbReference type="Pfam" id="PF08282">
    <property type="entry name" value="Hydrolase_3"/>
    <property type="match status" value="1"/>
</dbReference>
<proteinExistence type="predicted"/>
<dbReference type="GO" id="GO:0000287">
    <property type="term" value="F:magnesium ion binding"/>
    <property type="evidence" value="ECO:0007669"/>
    <property type="project" value="TreeGrafter"/>
</dbReference>
<accession>A0A347WIS6</accession>
<dbReference type="Gene3D" id="3.40.50.1000">
    <property type="entry name" value="HAD superfamily/HAD-like"/>
    <property type="match status" value="1"/>
</dbReference>
<dbReference type="InterPro" id="IPR023214">
    <property type="entry name" value="HAD_sf"/>
</dbReference>
<dbReference type="AlphaFoldDB" id="A0A347WIS6"/>
<dbReference type="InterPro" id="IPR000150">
    <property type="entry name" value="Cof"/>
</dbReference>
<dbReference type="GO" id="GO:0016791">
    <property type="term" value="F:phosphatase activity"/>
    <property type="evidence" value="ECO:0007669"/>
    <property type="project" value="TreeGrafter"/>
</dbReference>
<dbReference type="PROSITE" id="PS01228">
    <property type="entry name" value="COF_1"/>
    <property type="match status" value="1"/>
</dbReference>
<keyword evidence="2" id="KW-1185">Reference proteome</keyword>
<dbReference type="SFLD" id="SFLDS00003">
    <property type="entry name" value="Haloacid_Dehalogenase"/>
    <property type="match status" value="1"/>
</dbReference>
<dbReference type="SUPFAM" id="SSF56784">
    <property type="entry name" value="HAD-like"/>
    <property type="match status" value="1"/>
</dbReference>
<dbReference type="Proteomes" id="UP000263232">
    <property type="component" value="Chromosome"/>
</dbReference>
<evidence type="ECO:0000313" key="1">
    <source>
        <dbReference type="EMBL" id="AXY24983.1"/>
    </source>
</evidence>
<dbReference type="NCBIfam" id="TIGR00099">
    <property type="entry name" value="Cof-subfamily"/>
    <property type="match status" value="1"/>
</dbReference>
<dbReference type="PANTHER" id="PTHR10000:SF25">
    <property type="entry name" value="PHOSPHATASE YKRA-RELATED"/>
    <property type="match status" value="1"/>
</dbReference>
<dbReference type="SFLD" id="SFLDG01140">
    <property type="entry name" value="C2.B:_Phosphomannomutase_and_P"/>
    <property type="match status" value="1"/>
</dbReference>
<dbReference type="Gene3D" id="3.30.1240.10">
    <property type="match status" value="1"/>
</dbReference>
<dbReference type="GO" id="GO:0005829">
    <property type="term" value="C:cytosol"/>
    <property type="evidence" value="ECO:0007669"/>
    <property type="project" value="TreeGrafter"/>
</dbReference>
<dbReference type="RefSeq" id="WP_118989904.1">
    <property type="nucleotide sequence ID" value="NZ_CP023434.1"/>
</dbReference>
<gene>
    <name evidence="1" type="ORF">CL176_02480</name>
</gene>
<dbReference type="EMBL" id="CP023434">
    <property type="protein sequence ID" value="AXY24983.1"/>
    <property type="molecule type" value="Genomic_DNA"/>
</dbReference>
<protein>
    <submittedName>
        <fullName evidence="1">Haloacid dehalogenase</fullName>
    </submittedName>
</protein>
<evidence type="ECO:0000313" key="2">
    <source>
        <dbReference type="Proteomes" id="UP000263232"/>
    </source>
</evidence>
<reference evidence="1 2" key="1">
    <citation type="submission" date="2017-09" db="EMBL/GenBank/DDBJ databases">
        <title>Complete genome sequence of Oxytococcus suis strain ZY16052.</title>
        <authorList>
            <person name="Li F."/>
        </authorList>
    </citation>
    <scope>NUCLEOTIDE SEQUENCE [LARGE SCALE GENOMIC DNA]</scope>
    <source>
        <strain evidence="1 2">ZY16052</strain>
    </source>
</reference>
<name>A0A347WIS6_9LACT</name>
<dbReference type="InterPro" id="IPR036412">
    <property type="entry name" value="HAD-like_sf"/>
</dbReference>
<dbReference type="PANTHER" id="PTHR10000">
    <property type="entry name" value="PHOSPHOSERINE PHOSPHATASE"/>
    <property type="match status" value="1"/>
</dbReference>
<dbReference type="NCBIfam" id="TIGR01484">
    <property type="entry name" value="HAD-SF-IIB"/>
    <property type="match status" value="1"/>
</dbReference>
<dbReference type="KEGG" id="abae:CL176_02480"/>
<organism evidence="1 2">
    <name type="scientific">Suicoccus acidiformans</name>
    <dbReference type="NCBI Taxonomy" id="2036206"/>
    <lineage>
        <taxon>Bacteria</taxon>
        <taxon>Bacillati</taxon>
        <taxon>Bacillota</taxon>
        <taxon>Bacilli</taxon>
        <taxon>Lactobacillales</taxon>
        <taxon>Aerococcaceae</taxon>
        <taxon>Suicoccus</taxon>
    </lineage>
</organism>
<sequence>MSEKHLYKSIVFLDLDGTLLNSNHEVTTNTKAALESARRNNHLLVIASGRPYSQISSLLSDLEFSSYILTNGQYIFYENKEIYNNYMDSNMIIELIEYCNDENIEVGFYNETKHAIRKSTPLVEKTLEHFFINKPLEDYDFHHKNNVNMMLLFTENTNHDLILKERFPSFNFFRTSPYSIDVISKGNSKATAIKTMISKLELEGLPTYSFGDSMNDIEMLEITDYSTAMKNGVDETKAVADYITDSNDKDGIVSGFIHWGLI</sequence>